<evidence type="ECO:0000313" key="2">
    <source>
        <dbReference type="Proteomes" id="UP001164929"/>
    </source>
</evidence>
<protein>
    <submittedName>
        <fullName evidence="1">Uncharacterized protein</fullName>
    </submittedName>
</protein>
<evidence type="ECO:0000313" key="1">
    <source>
        <dbReference type="EMBL" id="KAJ6977249.1"/>
    </source>
</evidence>
<reference evidence="1" key="1">
    <citation type="journal article" date="2023" name="Mol. Ecol. Resour.">
        <title>Chromosome-level genome assembly of a triploid poplar Populus alba 'Berolinensis'.</title>
        <authorList>
            <person name="Chen S."/>
            <person name="Yu Y."/>
            <person name="Wang X."/>
            <person name="Wang S."/>
            <person name="Zhang T."/>
            <person name="Zhou Y."/>
            <person name="He R."/>
            <person name="Meng N."/>
            <person name="Wang Y."/>
            <person name="Liu W."/>
            <person name="Liu Z."/>
            <person name="Liu J."/>
            <person name="Guo Q."/>
            <person name="Huang H."/>
            <person name="Sederoff R.R."/>
            <person name="Wang G."/>
            <person name="Qu G."/>
            <person name="Chen S."/>
        </authorList>
    </citation>
    <scope>NUCLEOTIDE SEQUENCE</scope>
    <source>
        <strain evidence="1">SC-2020</strain>
    </source>
</reference>
<dbReference type="AlphaFoldDB" id="A0AAD6M2N0"/>
<keyword evidence="2" id="KW-1185">Reference proteome</keyword>
<comment type="caution">
    <text evidence="1">The sequence shown here is derived from an EMBL/GenBank/DDBJ whole genome shotgun (WGS) entry which is preliminary data.</text>
</comment>
<organism evidence="1 2">
    <name type="scientific">Populus alba x Populus x berolinensis</name>
    <dbReference type="NCBI Taxonomy" id="444605"/>
    <lineage>
        <taxon>Eukaryota</taxon>
        <taxon>Viridiplantae</taxon>
        <taxon>Streptophyta</taxon>
        <taxon>Embryophyta</taxon>
        <taxon>Tracheophyta</taxon>
        <taxon>Spermatophyta</taxon>
        <taxon>Magnoliopsida</taxon>
        <taxon>eudicotyledons</taxon>
        <taxon>Gunneridae</taxon>
        <taxon>Pentapetalae</taxon>
        <taxon>rosids</taxon>
        <taxon>fabids</taxon>
        <taxon>Malpighiales</taxon>
        <taxon>Salicaceae</taxon>
        <taxon>Saliceae</taxon>
        <taxon>Populus</taxon>
    </lineage>
</organism>
<name>A0AAD6M2N0_9ROSI</name>
<dbReference type="EMBL" id="JAQIZT010000012">
    <property type="protein sequence ID" value="KAJ6977249.1"/>
    <property type="molecule type" value="Genomic_DNA"/>
</dbReference>
<accession>A0AAD6M2N0</accession>
<gene>
    <name evidence="1" type="ORF">NC653_029223</name>
</gene>
<dbReference type="Proteomes" id="UP001164929">
    <property type="component" value="Chromosome 12"/>
</dbReference>
<sequence length="70" mass="7870">MVLLQPGEGLLNLSVVHVSTVAEPTRQVAKPCEVACNQRKIKDMDNCKEVYYQPFPPHFPSLQGCSNFCY</sequence>
<proteinExistence type="predicted"/>